<comment type="caution">
    <text evidence="3">The sequence shown here is derived from an EMBL/GenBank/DDBJ whole genome shotgun (WGS) entry which is preliminary data.</text>
</comment>
<proteinExistence type="predicted"/>
<dbReference type="OrthoDB" id="7460344at2759"/>
<dbReference type="AlphaFoldDB" id="A0A4C1WHP9"/>
<gene>
    <name evidence="3" type="primary">slc17a7</name>
    <name evidence="3" type="ORF">EVAR_33290_1</name>
</gene>
<protein>
    <submittedName>
        <fullName evidence="3">Vesicular glutamate transporter 1</fullName>
    </submittedName>
</protein>
<name>A0A4C1WHP9_EUMVA</name>
<accession>A0A4C1WHP9</accession>
<organism evidence="3 4">
    <name type="scientific">Eumeta variegata</name>
    <name type="common">Bagworm moth</name>
    <name type="synonym">Eumeta japonica</name>
    <dbReference type="NCBI Taxonomy" id="151549"/>
    <lineage>
        <taxon>Eukaryota</taxon>
        <taxon>Metazoa</taxon>
        <taxon>Ecdysozoa</taxon>
        <taxon>Arthropoda</taxon>
        <taxon>Hexapoda</taxon>
        <taxon>Insecta</taxon>
        <taxon>Pterygota</taxon>
        <taxon>Neoptera</taxon>
        <taxon>Endopterygota</taxon>
        <taxon>Lepidoptera</taxon>
        <taxon>Glossata</taxon>
        <taxon>Ditrysia</taxon>
        <taxon>Tineoidea</taxon>
        <taxon>Psychidae</taxon>
        <taxon>Oiketicinae</taxon>
        <taxon>Eumeta</taxon>
    </lineage>
</organism>
<keyword evidence="2" id="KW-1133">Transmembrane helix</keyword>
<dbReference type="Proteomes" id="UP000299102">
    <property type="component" value="Unassembled WGS sequence"/>
</dbReference>
<evidence type="ECO:0000313" key="4">
    <source>
        <dbReference type="Proteomes" id="UP000299102"/>
    </source>
</evidence>
<feature type="compositionally biased region" description="Polar residues" evidence="1">
    <location>
        <begin position="61"/>
        <end position="72"/>
    </location>
</feature>
<feature type="transmembrane region" description="Helical" evidence="2">
    <location>
        <begin position="15"/>
        <end position="33"/>
    </location>
</feature>
<keyword evidence="2" id="KW-0812">Transmembrane</keyword>
<keyword evidence="4" id="KW-1185">Reference proteome</keyword>
<evidence type="ECO:0000256" key="1">
    <source>
        <dbReference type="SAM" id="MobiDB-lite"/>
    </source>
</evidence>
<feature type="compositionally biased region" description="Pro residues" evidence="1">
    <location>
        <begin position="81"/>
        <end position="91"/>
    </location>
</feature>
<feature type="compositionally biased region" description="Pro residues" evidence="1">
    <location>
        <begin position="42"/>
        <end position="53"/>
    </location>
</feature>
<sequence>MQDQLHAAIEEWREVFLMGATVHFIGITIYAIFASGELQPWAEPPPPYEPPSKPTDKETAFTDQSGLKSNSPPAYGAIAPTRPPPNPPHVPNNPFVSGALYQTEPIQPPAEPYHDLTDDGTY</sequence>
<dbReference type="EMBL" id="BGZK01000550">
    <property type="protein sequence ID" value="GBP49657.1"/>
    <property type="molecule type" value="Genomic_DNA"/>
</dbReference>
<feature type="compositionally biased region" description="Basic and acidic residues" evidence="1">
    <location>
        <begin position="112"/>
        <end position="122"/>
    </location>
</feature>
<dbReference type="STRING" id="151549.A0A4C1WHP9"/>
<keyword evidence="2" id="KW-0472">Membrane</keyword>
<feature type="region of interest" description="Disordered" evidence="1">
    <location>
        <begin position="40"/>
        <end position="122"/>
    </location>
</feature>
<evidence type="ECO:0000256" key="2">
    <source>
        <dbReference type="SAM" id="Phobius"/>
    </source>
</evidence>
<reference evidence="3 4" key="1">
    <citation type="journal article" date="2019" name="Commun. Biol.">
        <title>The bagworm genome reveals a unique fibroin gene that provides high tensile strength.</title>
        <authorList>
            <person name="Kono N."/>
            <person name="Nakamura H."/>
            <person name="Ohtoshi R."/>
            <person name="Tomita M."/>
            <person name="Numata K."/>
            <person name="Arakawa K."/>
        </authorList>
    </citation>
    <scope>NUCLEOTIDE SEQUENCE [LARGE SCALE GENOMIC DNA]</scope>
</reference>
<evidence type="ECO:0000313" key="3">
    <source>
        <dbReference type="EMBL" id="GBP49657.1"/>
    </source>
</evidence>